<dbReference type="Pfam" id="PF13086">
    <property type="entry name" value="AAA_11"/>
    <property type="match status" value="1"/>
</dbReference>
<dbReference type="SMART" id="SM00487">
    <property type="entry name" value="DEXDc"/>
    <property type="match status" value="1"/>
</dbReference>
<gene>
    <name evidence="14" type="ORF">PDE001_LOCUS6176</name>
</gene>
<dbReference type="Gene3D" id="3.40.50.300">
    <property type="entry name" value="P-loop containing nucleotide triphosphate hydrolases"/>
    <property type="match status" value="2"/>
</dbReference>
<feature type="domain" description="AAA+ ATPase" evidence="12">
    <location>
        <begin position="219"/>
        <end position="443"/>
    </location>
</feature>
<dbReference type="CDD" id="cd18044">
    <property type="entry name" value="DEXXQc_SMUBP2"/>
    <property type="match status" value="1"/>
</dbReference>
<dbReference type="Pfam" id="PF13087">
    <property type="entry name" value="AAA_12"/>
    <property type="match status" value="1"/>
</dbReference>
<dbReference type="Gene3D" id="2.40.30.270">
    <property type="match status" value="1"/>
</dbReference>
<evidence type="ECO:0000256" key="3">
    <source>
        <dbReference type="ARBA" id="ARBA00007913"/>
    </source>
</evidence>
<evidence type="ECO:0000256" key="7">
    <source>
        <dbReference type="ARBA" id="ARBA00022801"/>
    </source>
</evidence>
<sequence>MSKKAADSTSRLRPVALETWLESTRRLLSLEQKEEVETMRDELATLDDRDNPNVLLHLSLSCSYTGLFGCPVFQFTFPSLYLHKPKPHHFTVGDVVQIRSSSQNPLRRNNVSTGIISRVNDRDISVVINNGSDDVDEVKLFNAGADITLDRLVNNATFLKLTTTLEQMTKFDFGAAQAVVDVVFWKREPSWLTPLPNITPFNTRLNESQVAAISFALASKELALIHGPPGTGKTTTVVEFILQAVTNYDLKVLVCAPSNIAVDNVLEKLASTCSTLRKKLRLTRVGHPARVLPQILQYCLDAKIQNAEGTEIVNDIRKEMSAMQTKVQKTRDKGVRFQLRRDMKANRKEIRVREQKVVGEIVQHSNVVFATNVGAASKILKDVTFDVVIIDEAAQALEASCWIPILKAKRCVLAGDHLQLPPTIKSKTAAAKGLNVTLFDRITSFPTTQSIVKMLNIQYRMHEDISEWSSQAMYKGKLKSFEGVAKRMLHELQHVNITKDDELLNATLLLLDTAGCELEEDGDDDDEGKEHSILRLSKSNEGEARVVARHVRALLAAGLKEDEVAVITPYNKQVQTLKALLLESYPKLEIRSVDGFQGCEKEAVVMSLVRSNASRQSRVPIRRPPHERGYHACEATCCGGVRYGYNFFA</sequence>
<evidence type="ECO:0000256" key="10">
    <source>
        <dbReference type="ARBA" id="ARBA00023242"/>
    </source>
</evidence>
<dbReference type="SMART" id="SM00382">
    <property type="entry name" value="AAA"/>
    <property type="match status" value="1"/>
</dbReference>
<dbReference type="CDD" id="cd18808">
    <property type="entry name" value="SF1_C_Upf1"/>
    <property type="match status" value="1"/>
</dbReference>
<evidence type="ECO:0000259" key="13">
    <source>
        <dbReference type="SMART" id="SM00487"/>
    </source>
</evidence>
<dbReference type="EMBL" id="CANTFM010001170">
    <property type="protein sequence ID" value="CAI5735974.1"/>
    <property type="molecule type" value="Genomic_DNA"/>
</dbReference>
<comment type="subcellular location">
    <subcellularLocation>
        <location evidence="2">Cytoplasm</location>
    </subcellularLocation>
    <subcellularLocation>
        <location evidence="1">Nucleus</location>
    </subcellularLocation>
</comment>
<evidence type="ECO:0000256" key="2">
    <source>
        <dbReference type="ARBA" id="ARBA00004496"/>
    </source>
</evidence>
<dbReference type="InterPro" id="IPR014001">
    <property type="entry name" value="Helicase_ATP-bd"/>
</dbReference>
<dbReference type="GO" id="GO:0005634">
    <property type="term" value="C:nucleus"/>
    <property type="evidence" value="ECO:0007669"/>
    <property type="project" value="UniProtKB-SubCell"/>
</dbReference>
<evidence type="ECO:0000313" key="15">
    <source>
        <dbReference type="Proteomes" id="UP001162029"/>
    </source>
</evidence>
<keyword evidence="6" id="KW-0547">Nucleotide-binding</keyword>
<dbReference type="PANTHER" id="PTHR43788:SF8">
    <property type="entry name" value="DNA-BINDING PROTEIN SMUBP-2"/>
    <property type="match status" value="1"/>
</dbReference>
<evidence type="ECO:0000256" key="1">
    <source>
        <dbReference type="ARBA" id="ARBA00004123"/>
    </source>
</evidence>
<dbReference type="GO" id="GO:0003723">
    <property type="term" value="F:RNA binding"/>
    <property type="evidence" value="ECO:0007669"/>
    <property type="project" value="InterPro"/>
</dbReference>
<keyword evidence="15" id="KW-1185">Reference proteome</keyword>
<proteinExistence type="inferred from homology"/>
<keyword evidence="7" id="KW-0378">Hydrolase</keyword>
<evidence type="ECO:0000256" key="9">
    <source>
        <dbReference type="ARBA" id="ARBA00022840"/>
    </source>
</evidence>
<evidence type="ECO:0000313" key="14">
    <source>
        <dbReference type="EMBL" id="CAI5735974.1"/>
    </source>
</evidence>
<accession>A0AAV0UGH4</accession>
<dbReference type="GO" id="GO:0043139">
    <property type="term" value="F:5'-3' DNA helicase activity"/>
    <property type="evidence" value="ECO:0007669"/>
    <property type="project" value="TreeGrafter"/>
</dbReference>
<dbReference type="SUPFAM" id="SSF52540">
    <property type="entry name" value="P-loop containing nucleoside triphosphate hydrolases"/>
    <property type="match status" value="2"/>
</dbReference>
<dbReference type="InterPro" id="IPR041677">
    <property type="entry name" value="DNA2/NAM7_AAA_11"/>
</dbReference>
<keyword evidence="8" id="KW-0347">Helicase</keyword>
<dbReference type="Proteomes" id="UP001162029">
    <property type="component" value="Unassembled WGS sequence"/>
</dbReference>
<evidence type="ECO:0000256" key="6">
    <source>
        <dbReference type="ARBA" id="ARBA00022741"/>
    </source>
</evidence>
<keyword evidence="9" id="KW-0067">ATP-binding</keyword>
<dbReference type="InterPro" id="IPR041679">
    <property type="entry name" value="DNA2/NAM7-like_C"/>
</dbReference>
<keyword evidence="5" id="KW-0963">Cytoplasm</keyword>
<comment type="catalytic activity">
    <reaction evidence="11">
        <text>ATP + H2O = ADP + phosphate + H(+)</text>
        <dbReference type="Rhea" id="RHEA:13065"/>
        <dbReference type="ChEBI" id="CHEBI:15377"/>
        <dbReference type="ChEBI" id="CHEBI:15378"/>
        <dbReference type="ChEBI" id="CHEBI:30616"/>
        <dbReference type="ChEBI" id="CHEBI:43474"/>
        <dbReference type="ChEBI" id="CHEBI:456216"/>
        <dbReference type="EC" id="3.6.4.12"/>
    </reaction>
    <physiologicalReaction direction="left-to-right" evidence="11">
        <dbReference type="Rhea" id="RHEA:13066"/>
    </physiologicalReaction>
</comment>
<comment type="caution">
    <text evidence="14">The sequence shown here is derived from an EMBL/GenBank/DDBJ whole genome shotgun (WGS) entry which is preliminary data.</text>
</comment>
<reference evidence="14" key="1">
    <citation type="submission" date="2022-12" db="EMBL/GenBank/DDBJ databases">
        <authorList>
            <person name="Webb A."/>
        </authorList>
    </citation>
    <scope>NUCLEOTIDE SEQUENCE</scope>
    <source>
        <strain evidence="14">Pd1</strain>
    </source>
</reference>
<feature type="domain" description="Helicase ATP-binding" evidence="13">
    <location>
        <begin position="201"/>
        <end position="450"/>
    </location>
</feature>
<keyword evidence="10" id="KW-0539">Nucleus</keyword>
<dbReference type="InterPro" id="IPR048761">
    <property type="entry name" value="SMUBP-2_HCS1_1B"/>
</dbReference>
<evidence type="ECO:0000256" key="8">
    <source>
        <dbReference type="ARBA" id="ARBA00022806"/>
    </source>
</evidence>
<evidence type="ECO:0000256" key="11">
    <source>
        <dbReference type="ARBA" id="ARBA00048432"/>
    </source>
</evidence>
<comment type="similarity">
    <text evidence="3">Belongs to the DNA2/NAM7 helicase family.</text>
</comment>
<dbReference type="GO" id="GO:0016787">
    <property type="term" value="F:hydrolase activity"/>
    <property type="evidence" value="ECO:0007669"/>
    <property type="project" value="UniProtKB-KW"/>
</dbReference>
<dbReference type="GO" id="GO:0005737">
    <property type="term" value="C:cytoplasm"/>
    <property type="evidence" value="ECO:0007669"/>
    <property type="project" value="UniProtKB-SubCell"/>
</dbReference>
<dbReference type="InterPro" id="IPR027417">
    <property type="entry name" value="P-loop_NTPase"/>
</dbReference>
<organism evidence="14 15">
    <name type="scientific">Peronospora destructor</name>
    <dbReference type="NCBI Taxonomy" id="86335"/>
    <lineage>
        <taxon>Eukaryota</taxon>
        <taxon>Sar</taxon>
        <taxon>Stramenopiles</taxon>
        <taxon>Oomycota</taxon>
        <taxon>Peronosporomycetes</taxon>
        <taxon>Peronosporales</taxon>
        <taxon>Peronosporaceae</taxon>
        <taxon>Peronospora</taxon>
    </lineage>
</organism>
<evidence type="ECO:0000256" key="5">
    <source>
        <dbReference type="ARBA" id="ARBA00022490"/>
    </source>
</evidence>
<evidence type="ECO:0000256" key="4">
    <source>
        <dbReference type="ARBA" id="ARBA00012551"/>
    </source>
</evidence>
<dbReference type="InterPro" id="IPR050534">
    <property type="entry name" value="Coronavir_polyprotein_1ab"/>
</dbReference>
<dbReference type="InterPro" id="IPR047187">
    <property type="entry name" value="SF1_C_Upf1"/>
</dbReference>
<dbReference type="Pfam" id="PF21138">
    <property type="entry name" value="SMUBP-2_HCS1_1B"/>
    <property type="match status" value="1"/>
</dbReference>
<dbReference type="EC" id="3.6.4.12" evidence="4"/>
<evidence type="ECO:0000259" key="12">
    <source>
        <dbReference type="SMART" id="SM00382"/>
    </source>
</evidence>
<name>A0AAV0UGH4_9STRA</name>
<dbReference type="PANTHER" id="PTHR43788">
    <property type="entry name" value="DNA2/NAM7 HELICASE FAMILY MEMBER"/>
    <property type="match status" value="1"/>
</dbReference>
<dbReference type="GO" id="GO:0005524">
    <property type="term" value="F:ATP binding"/>
    <property type="evidence" value="ECO:0007669"/>
    <property type="project" value="UniProtKB-KW"/>
</dbReference>
<dbReference type="InterPro" id="IPR003593">
    <property type="entry name" value="AAA+_ATPase"/>
</dbReference>
<dbReference type="AlphaFoldDB" id="A0AAV0UGH4"/>
<protein>
    <recommendedName>
        <fullName evidence="4">DNA helicase</fullName>
        <ecNumber evidence="4">3.6.4.12</ecNumber>
    </recommendedName>
</protein>